<feature type="active site" description="Proton donor/acceptor" evidence="10">
    <location>
        <position position="273"/>
    </location>
</feature>
<keyword evidence="8" id="KW-0862">Zinc</keyword>
<feature type="compositionally biased region" description="Basic residues" evidence="11">
    <location>
        <begin position="120"/>
        <end position="131"/>
    </location>
</feature>
<keyword evidence="6" id="KW-0732">Signal</keyword>
<dbReference type="PANTHER" id="PTHR11705">
    <property type="entry name" value="PROTEASE FAMILY M14 CARBOXYPEPTIDASE A,B"/>
    <property type="match status" value="1"/>
</dbReference>
<dbReference type="GO" id="GO:0008270">
    <property type="term" value="F:zinc ion binding"/>
    <property type="evidence" value="ECO:0007669"/>
    <property type="project" value="InterPro"/>
</dbReference>
<dbReference type="InterPro" id="IPR000834">
    <property type="entry name" value="Peptidase_M14"/>
</dbReference>
<comment type="similarity">
    <text evidence="2 10">Belongs to the peptidase M14 family.</text>
</comment>
<evidence type="ECO:0000256" key="7">
    <source>
        <dbReference type="ARBA" id="ARBA00022801"/>
    </source>
</evidence>
<sequence length="312" mass="35019">MAVGIPLIEFFVIISNICKDDLNAEDEPILPISQCLLMKCLDTTSDDAPEKDVVIRVIPTNLIQLKHLQNLRFHDAGIENFLLKKSREYDYVDLIAFGKSYEGRDLWVLRINKPNSNGTAKKKDRLWRKSRSPNPGSNCVGTDLNRNWDYDFGGTGTSKTPCSSDYHGSRAFSEPETAAASQYISSLSPKPTIYLSLHSYSQLILLPFGNTYKHPPDYDELMNIARQGEVAIQRAGGGYWRSGTFSDLLYLASGESADWAKAKAGIKYSYTFELRDRGNYGFLLPPWQIIPAAKETWAGILAMLKTLSRNDT</sequence>
<comment type="cofactor">
    <cofactor evidence="1">
        <name>Zn(2+)</name>
        <dbReference type="ChEBI" id="CHEBI:29105"/>
    </cofactor>
</comment>
<proteinExistence type="inferred from homology"/>
<reference evidence="13" key="1">
    <citation type="submission" date="2020-11" db="EMBL/GenBank/DDBJ databases">
        <authorList>
            <person name="Tran Van P."/>
        </authorList>
    </citation>
    <scope>NUCLEOTIDE SEQUENCE</scope>
</reference>
<organism evidence="13">
    <name type="scientific">Cyprideis torosa</name>
    <dbReference type="NCBI Taxonomy" id="163714"/>
    <lineage>
        <taxon>Eukaryota</taxon>
        <taxon>Metazoa</taxon>
        <taxon>Ecdysozoa</taxon>
        <taxon>Arthropoda</taxon>
        <taxon>Crustacea</taxon>
        <taxon>Oligostraca</taxon>
        <taxon>Ostracoda</taxon>
        <taxon>Podocopa</taxon>
        <taxon>Podocopida</taxon>
        <taxon>Cytherocopina</taxon>
        <taxon>Cytheroidea</taxon>
        <taxon>Cytherideidae</taxon>
        <taxon>Cyprideis</taxon>
    </lineage>
</organism>
<keyword evidence="9" id="KW-0482">Metalloprotease</keyword>
<dbReference type="GO" id="GO:0005615">
    <property type="term" value="C:extracellular space"/>
    <property type="evidence" value="ECO:0007669"/>
    <property type="project" value="TreeGrafter"/>
</dbReference>
<evidence type="ECO:0000256" key="10">
    <source>
        <dbReference type="PROSITE-ProRule" id="PRU01379"/>
    </source>
</evidence>
<dbReference type="SMART" id="SM00631">
    <property type="entry name" value="Zn_pept"/>
    <property type="match status" value="1"/>
</dbReference>
<dbReference type="GO" id="GO:0006508">
    <property type="term" value="P:proteolysis"/>
    <property type="evidence" value="ECO:0007669"/>
    <property type="project" value="UniProtKB-KW"/>
</dbReference>
<evidence type="ECO:0000256" key="2">
    <source>
        <dbReference type="ARBA" id="ARBA00005988"/>
    </source>
</evidence>
<dbReference type="EMBL" id="OB660040">
    <property type="protein sequence ID" value="CAD7222251.1"/>
    <property type="molecule type" value="Genomic_DNA"/>
</dbReference>
<evidence type="ECO:0000256" key="9">
    <source>
        <dbReference type="ARBA" id="ARBA00023049"/>
    </source>
</evidence>
<dbReference type="PROSITE" id="PS52035">
    <property type="entry name" value="PEPTIDASE_M14"/>
    <property type="match status" value="1"/>
</dbReference>
<feature type="domain" description="Peptidase M14" evidence="12">
    <location>
        <begin position="123"/>
        <end position="307"/>
    </location>
</feature>
<evidence type="ECO:0000256" key="8">
    <source>
        <dbReference type="ARBA" id="ARBA00022833"/>
    </source>
</evidence>
<evidence type="ECO:0000256" key="3">
    <source>
        <dbReference type="ARBA" id="ARBA00022645"/>
    </source>
</evidence>
<evidence type="ECO:0000256" key="4">
    <source>
        <dbReference type="ARBA" id="ARBA00022670"/>
    </source>
</evidence>
<keyword evidence="5" id="KW-0479">Metal-binding</keyword>
<dbReference type="PRINTS" id="PR00765">
    <property type="entry name" value="CRBOXYPTASEA"/>
</dbReference>
<gene>
    <name evidence="13" type="ORF">CTOB1V02_LOCUS264</name>
</gene>
<dbReference type="InterPro" id="IPR057247">
    <property type="entry name" value="CARBOXYPEPT_ZN_2"/>
</dbReference>
<accession>A0A7R8W018</accession>
<keyword evidence="4" id="KW-0645">Protease</keyword>
<evidence type="ECO:0000256" key="6">
    <source>
        <dbReference type="ARBA" id="ARBA00022729"/>
    </source>
</evidence>
<evidence type="ECO:0000256" key="1">
    <source>
        <dbReference type="ARBA" id="ARBA00001947"/>
    </source>
</evidence>
<name>A0A7R8W018_9CRUS</name>
<keyword evidence="7" id="KW-0378">Hydrolase</keyword>
<dbReference type="PROSITE" id="PS00133">
    <property type="entry name" value="CARBOXYPEPT_ZN_2"/>
    <property type="match status" value="1"/>
</dbReference>
<dbReference type="Pfam" id="PF00246">
    <property type="entry name" value="Peptidase_M14"/>
    <property type="match status" value="1"/>
</dbReference>
<evidence type="ECO:0000313" key="13">
    <source>
        <dbReference type="EMBL" id="CAD7222251.1"/>
    </source>
</evidence>
<protein>
    <recommendedName>
        <fullName evidence="12">Peptidase M14 domain-containing protein</fullName>
    </recommendedName>
</protein>
<dbReference type="Gene3D" id="3.40.630.10">
    <property type="entry name" value="Zn peptidases"/>
    <property type="match status" value="1"/>
</dbReference>
<dbReference type="SUPFAM" id="SSF53187">
    <property type="entry name" value="Zn-dependent exopeptidases"/>
    <property type="match status" value="1"/>
</dbReference>
<dbReference type="AlphaFoldDB" id="A0A7R8W018"/>
<keyword evidence="3" id="KW-0121">Carboxypeptidase</keyword>
<dbReference type="OrthoDB" id="3626597at2759"/>
<feature type="region of interest" description="Disordered" evidence="11">
    <location>
        <begin position="118"/>
        <end position="140"/>
    </location>
</feature>
<evidence type="ECO:0000256" key="11">
    <source>
        <dbReference type="SAM" id="MobiDB-lite"/>
    </source>
</evidence>
<evidence type="ECO:0000259" key="12">
    <source>
        <dbReference type="PROSITE" id="PS52035"/>
    </source>
</evidence>
<dbReference type="GO" id="GO:0004181">
    <property type="term" value="F:metallocarboxypeptidase activity"/>
    <property type="evidence" value="ECO:0007669"/>
    <property type="project" value="InterPro"/>
</dbReference>
<dbReference type="FunFam" id="3.40.630.10:FF:000084">
    <property type="entry name" value="Carboxypeptidase B2"/>
    <property type="match status" value="1"/>
</dbReference>
<dbReference type="PANTHER" id="PTHR11705:SF91">
    <property type="entry name" value="FI01817P-RELATED"/>
    <property type="match status" value="1"/>
</dbReference>
<evidence type="ECO:0000256" key="5">
    <source>
        <dbReference type="ARBA" id="ARBA00022723"/>
    </source>
</evidence>